<feature type="transmembrane region" description="Helical" evidence="1">
    <location>
        <begin position="12"/>
        <end position="28"/>
    </location>
</feature>
<dbReference type="AlphaFoldDB" id="A0A3N4KM35"/>
<protein>
    <submittedName>
        <fullName evidence="2">Uncharacterized protein</fullName>
    </submittedName>
</protein>
<proteinExistence type="predicted"/>
<dbReference type="EMBL" id="ML119134">
    <property type="protein sequence ID" value="RPB11633.1"/>
    <property type="molecule type" value="Genomic_DNA"/>
</dbReference>
<evidence type="ECO:0000313" key="3">
    <source>
        <dbReference type="Proteomes" id="UP000277580"/>
    </source>
</evidence>
<keyword evidence="1" id="KW-0812">Transmembrane</keyword>
<name>A0A3N4KM35_9PEZI</name>
<sequence>MSVGERYIKERQLAFCQSLVIIPILWIVQGDRRKRLKKKEKKKKKEQRRIKRSIAANKVRCSFAQQETYVSADIVIALAIQSVDAVHPMIGSQLW</sequence>
<reference evidence="2 3" key="1">
    <citation type="journal article" date="2018" name="Nat. Ecol. Evol.">
        <title>Pezizomycetes genomes reveal the molecular basis of ectomycorrhizal truffle lifestyle.</title>
        <authorList>
            <person name="Murat C."/>
            <person name="Payen T."/>
            <person name="Noel B."/>
            <person name="Kuo A."/>
            <person name="Morin E."/>
            <person name="Chen J."/>
            <person name="Kohler A."/>
            <person name="Krizsan K."/>
            <person name="Balestrini R."/>
            <person name="Da Silva C."/>
            <person name="Montanini B."/>
            <person name="Hainaut M."/>
            <person name="Levati E."/>
            <person name="Barry K.W."/>
            <person name="Belfiori B."/>
            <person name="Cichocki N."/>
            <person name="Clum A."/>
            <person name="Dockter R.B."/>
            <person name="Fauchery L."/>
            <person name="Guy J."/>
            <person name="Iotti M."/>
            <person name="Le Tacon F."/>
            <person name="Lindquist E.A."/>
            <person name="Lipzen A."/>
            <person name="Malagnac F."/>
            <person name="Mello A."/>
            <person name="Molinier V."/>
            <person name="Miyauchi S."/>
            <person name="Poulain J."/>
            <person name="Riccioni C."/>
            <person name="Rubini A."/>
            <person name="Sitrit Y."/>
            <person name="Splivallo R."/>
            <person name="Traeger S."/>
            <person name="Wang M."/>
            <person name="Zifcakova L."/>
            <person name="Wipf D."/>
            <person name="Zambonelli A."/>
            <person name="Paolocci F."/>
            <person name="Nowrousian M."/>
            <person name="Ottonello S."/>
            <person name="Baldrian P."/>
            <person name="Spatafora J.W."/>
            <person name="Henrissat B."/>
            <person name="Nagy L.G."/>
            <person name="Aury J.M."/>
            <person name="Wincker P."/>
            <person name="Grigoriev I.V."/>
            <person name="Bonfante P."/>
            <person name="Martin F.M."/>
        </authorList>
    </citation>
    <scope>NUCLEOTIDE SEQUENCE [LARGE SCALE GENOMIC DNA]</scope>
    <source>
        <strain evidence="2 3">CCBAS932</strain>
    </source>
</reference>
<gene>
    <name evidence="2" type="ORF">P167DRAFT_210558</name>
</gene>
<organism evidence="2 3">
    <name type="scientific">Morchella conica CCBAS932</name>
    <dbReference type="NCBI Taxonomy" id="1392247"/>
    <lineage>
        <taxon>Eukaryota</taxon>
        <taxon>Fungi</taxon>
        <taxon>Dikarya</taxon>
        <taxon>Ascomycota</taxon>
        <taxon>Pezizomycotina</taxon>
        <taxon>Pezizomycetes</taxon>
        <taxon>Pezizales</taxon>
        <taxon>Morchellaceae</taxon>
        <taxon>Morchella</taxon>
    </lineage>
</organism>
<keyword evidence="3" id="KW-1185">Reference proteome</keyword>
<evidence type="ECO:0000313" key="2">
    <source>
        <dbReference type="EMBL" id="RPB11633.1"/>
    </source>
</evidence>
<keyword evidence="1" id="KW-0472">Membrane</keyword>
<accession>A0A3N4KM35</accession>
<keyword evidence="1" id="KW-1133">Transmembrane helix</keyword>
<dbReference type="Proteomes" id="UP000277580">
    <property type="component" value="Unassembled WGS sequence"/>
</dbReference>
<dbReference type="InParanoid" id="A0A3N4KM35"/>
<evidence type="ECO:0000256" key="1">
    <source>
        <dbReference type="SAM" id="Phobius"/>
    </source>
</evidence>